<dbReference type="CDD" id="cd03364">
    <property type="entry name" value="TOPRIM_DnaG_primases"/>
    <property type="match status" value="1"/>
</dbReference>
<feature type="domain" description="Toprim" evidence="12">
    <location>
        <begin position="207"/>
        <end position="290"/>
    </location>
</feature>
<evidence type="ECO:0000256" key="11">
    <source>
        <dbReference type="ARBA" id="ARBA00023163"/>
    </source>
</evidence>
<organism evidence="13">
    <name type="scientific">marine metagenome</name>
    <dbReference type="NCBI Taxonomy" id="408172"/>
    <lineage>
        <taxon>unclassified sequences</taxon>
        <taxon>metagenomes</taxon>
        <taxon>ecological metagenomes</taxon>
    </lineage>
</organism>
<dbReference type="GO" id="GO:0008270">
    <property type="term" value="F:zinc ion binding"/>
    <property type="evidence" value="ECO:0007669"/>
    <property type="project" value="UniProtKB-KW"/>
</dbReference>
<reference evidence="13" key="1">
    <citation type="submission" date="2018-05" db="EMBL/GenBank/DDBJ databases">
        <authorList>
            <person name="Lanie J.A."/>
            <person name="Ng W.-L."/>
            <person name="Kazmierczak K.M."/>
            <person name="Andrzejewski T.M."/>
            <person name="Davidsen T.M."/>
            <person name="Wayne K.J."/>
            <person name="Tettelin H."/>
            <person name="Glass J.I."/>
            <person name="Rusch D."/>
            <person name="Podicherti R."/>
            <person name="Tsui H.-C.T."/>
            <person name="Winkler M.E."/>
        </authorList>
    </citation>
    <scope>NUCLEOTIDE SEQUENCE</scope>
</reference>
<keyword evidence="9" id="KW-0460">Magnesium</keyword>
<keyword evidence="7" id="KW-0863">Zinc-finger</keyword>
<evidence type="ECO:0000256" key="2">
    <source>
        <dbReference type="ARBA" id="ARBA00022515"/>
    </source>
</evidence>
<dbReference type="GO" id="GO:1990077">
    <property type="term" value="C:primosome complex"/>
    <property type="evidence" value="ECO:0007669"/>
    <property type="project" value="UniProtKB-KW"/>
</dbReference>
<protein>
    <recommendedName>
        <fullName evidence="12">Toprim domain-containing protein</fullName>
    </recommendedName>
</protein>
<dbReference type="SMART" id="SM00400">
    <property type="entry name" value="ZnF_CHCC"/>
    <property type="match status" value="1"/>
</dbReference>
<evidence type="ECO:0000256" key="5">
    <source>
        <dbReference type="ARBA" id="ARBA00022705"/>
    </source>
</evidence>
<evidence type="ECO:0000256" key="3">
    <source>
        <dbReference type="ARBA" id="ARBA00022679"/>
    </source>
</evidence>
<keyword evidence="3" id="KW-0808">Transferase</keyword>
<keyword evidence="4" id="KW-0548">Nucleotidyltransferase</keyword>
<evidence type="ECO:0000256" key="1">
    <source>
        <dbReference type="ARBA" id="ARBA00022478"/>
    </source>
</evidence>
<feature type="non-terminal residue" evidence="13">
    <location>
        <position position="1"/>
    </location>
</feature>
<dbReference type="GO" id="GO:0005737">
    <property type="term" value="C:cytoplasm"/>
    <property type="evidence" value="ECO:0007669"/>
    <property type="project" value="TreeGrafter"/>
</dbReference>
<dbReference type="PANTHER" id="PTHR30313:SF2">
    <property type="entry name" value="DNA PRIMASE"/>
    <property type="match status" value="1"/>
</dbReference>
<dbReference type="InterPro" id="IPR002694">
    <property type="entry name" value="Znf_CHC2"/>
</dbReference>
<evidence type="ECO:0000256" key="8">
    <source>
        <dbReference type="ARBA" id="ARBA00022833"/>
    </source>
</evidence>
<dbReference type="Pfam" id="PF13155">
    <property type="entry name" value="Toprim_2"/>
    <property type="match status" value="1"/>
</dbReference>
<evidence type="ECO:0000256" key="9">
    <source>
        <dbReference type="ARBA" id="ARBA00022842"/>
    </source>
</evidence>
<dbReference type="InterPro" id="IPR050219">
    <property type="entry name" value="DnaG_primase"/>
</dbReference>
<dbReference type="InterPro" id="IPR006171">
    <property type="entry name" value="TOPRIM_dom"/>
</dbReference>
<dbReference type="Pfam" id="PF08275">
    <property type="entry name" value="DNAG_N"/>
    <property type="match status" value="1"/>
</dbReference>
<keyword evidence="5" id="KW-0235">DNA replication</keyword>
<keyword evidence="8" id="KW-0862">Zinc</keyword>
<evidence type="ECO:0000313" key="13">
    <source>
        <dbReference type="EMBL" id="SVD09458.1"/>
    </source>
</evidence>
<evidence type="ECO:0000259" key="12">
    <source>
        <dbReference type="PROSITE" id="PS50880"/>
    </source>
</evidence>
<gene>
    <name evidence="13" type="ORF">METZ01_LOCUS362312</name>
</gene>
<accession>A0A382SJV2</accession>
<evidence type="ECO:0000256" key="7">
    <source>
        <dbReference type="ARBA" id="ARBA00022771"/>
    </source>
</evidence>
<dbReference type="Gene3D" id="3.90.980.10">
    <property type="entry name" value="DNA primase, catalytic core, N-terminal domain"/>
    <property type="match status" value="1"/>
</dbReference>
<dbReference type="InterPro" id="IPR034151">
    <property type="entry name" value="TOPRIM_DnaG_bac"/>
</dbReference>
<dbReference type="GO" id="GO:0000428">
    <property type="term" value="C:DNA-directed RNA polymerase complex"/>
    <property type="evidence" value="ECO:0007669"/>
    <property type="project" value="UniProtKB-KW"/>
</dbReference>
<keyword evidence="1" id="KW-0240">DNA-directed RNA polymerase</keyword>
<dbReference type="EMBL" id="UINC01129219">
    <property type="protein sequence ID" value="SVD09458.1"/>
    <property type="molecule type" value="Genomic_DNA"/>
</dbReference>
<dbReference type="GO" id="GO:0003899">
    <property type="term" value="F:DNA-directed RNA polymerase activity"/>
    <property type="evidence" value="ECO:0007669"/>
    <property type="project" value="InterPro"/>
</dbReference>
<keyword evidence="6" id="KW-0479">Metal-binding</keyword>
<evidence type="ECO:0000256" key="4">
    <source>
        <dbReference type="ARBA" id="ARBA00022695"/>
    </source>
</evidence>
<feature type="non-terminal residue" evidence="13">
    <location>
        <position position="310"/>
    </location>
</feature>
<dbReference type="FunFam" id="3.40.1360.10:FF:000002">
    <property type="entry name" value="DNA primase"/>
    <property type="match status" value="1"/>
</dbReference>
<dbReference type="Pfam" id="PF01807">
    <property type="entry name" value="Zn_ribbon_DnaG"/>
    <property type="match status" value="1"/>
</dbReference>
<dbReference type="Gene3D" id="3.40.1360.10">
    <property type="match status" value="1"/>
</dbReference>
<dbReference type="AlphaFoldDB" id="A0A382SJV2"/>
<dbReference type="NCBIfam" id="TIGR01391">
    <property type="entry name" value="dnaG"/>
    <property type="match status" value="1"/>
</dbReference>
<evidence type="ECO:0000256" key="10">
    <source>
        <dbReference type="ARBA" id="ARBA00023125"/>
    </source>
</evidence>
<keyword evidence="2" id="KW-0639">Primosome</keyword>
<evidence type="ECO:0000256" key="6">
    <source>
        <dbReference type="ARBA" id="ARBA00022723"/>
    </source>
</evidence>
<name>A0A382SJV2_9ZZZZ</name>
<dbReference type="SUPFAM" id="SSF57783">
    <property type="entry name" value="Zinc beta-ribbon"/>
    <property type="match status" value="1"/>
</dbReference>
<dbReference type="SUPFAM" id="SSF56731">
    <property type="entry name" value="DNA primase core"/>
    <property type="match status" value="1"/>
</dbReference>
<dbReference type="SMART" id="SM00493">
    <property type="entry name" value="TOPRIM"/>
    <property type="match status" value="1"/>
</dbReference>
<dbReference type="GO" id="GO:0006269">
    <property type="term" value="P:DNA replication, synthesis of primer"/>
    <property type="evidence" value="ECO:0007669"/>
    <property type="project" value="UniProtKB-KW"/>
</dbReference>
<dbReference type="PROSITE" id="PS50880">
    <property type="entry name" value="TOPRIM"/>
    <property type="match status" value="1"/>
</dbReference>
<dbReference type="GO" id="GO:0003677">
    <property type="term" value="F:DNA binding"/>
    <property type="evidence" value="ECO:0007669"/>
    <property type="project" value="UniProtKB-KW"/>
</dbReference>
<dbReference type="InterPro" id="IPR037068">
    <property type="entry name" value="DNA_primase_core_N_sf"/>
</dbReference>
<keyword evidence="10" id="KW-0238">DNA-binding</keyword>
<dbReference type="InterPro" id="IPR036977">
    <property type="entry name" value="DNA_primase_Znf_CHC2"/>
</dbReference>
<dbReference type="InterPro" id="IPR006295">
    <property type="entry name" value="DNA_primase_DnaG"/>
</dbReference>
<dbReference type="Gene3D" id="3.90.580.10">
    <property type="entry name" value="Zinc finger, CHC2-type domain"/>
    <property type="match status" value="1"/>
</dbReference>
<keyword evidence="11" id="KW-0804">Transcription</keyword>
<sequence length="310" mass="34806">NVNSERQIFHCFGCGKGGNVFTFLMEHEKVTFVEAVRHIADKLHITIPETSRDHQESSESENLGRVTQFAAKFFHDQLLASDPSSQVRQYVSRRGLSDATVRAFTLGYAPNGWDGLLKEAKKRDISPFWLEKAGLAKTNGERFYDAFRNRLIFPIYSVSGRVVGFGGRALTDEDQPKYLNSPESPIYQKSRIVYGLHQTKDAVRRSEKGLVVEGYMDLLSMYQSGIENVAATCGTALTNEHTRLLARYTKNVVMIFDSDSAGSRAALRGLEPLVTTNIWTQVMQLPEGEDPDTFVQTHGKDSFLARINQT</sequence>
<dbReference type="InterPro" id="IPR013264">
    <property type="entry name" value="DNAG_N"/>
</dbReference>
<dbReference type="PANTHER" id="PTHR30313">
    <property type="entry name" value="DNA PRIMASE"/>
    <property type="match status" value="1"/>
</dbReference>
<proteinExistence type="predicted"/>